<sequence>MWRVLNQPISENLRAELEARVVAAIGTTTRLAGDQPELLLKDFFIESRGAGQLLRELLDTPDARALIAQRLTDPVILAAYPEIKLSGAPATRYRREGDGNGGSAPVASAFTLWIALGPTNGGNGCLRMASTTGESDKTVVALARPSHVEIAPTSAPAYDVAMKPGEIVFFDADQLHGAYPNHSGEPRLAVRVTLAERSGLAPGTFREIAAYGSLGLAARQGWRKLLGREAK</sequence>
<dbReference type="InterPro" id="IPR008775">
    <property type="entry name" value="Phytyl_CoA_dOase-like"/>
</dbReference>
<protein>
    <submittedName>
        <fullName evidence="1">Phytanoyl-CoA dioxygenase family protein</fullName>
    </submittedName>
</protein>
<dbReference type="EMBL" id="JBHSDR010000003">
    <property type="protein sequence ID" value="MFC4293649.1"/>
    <property type="molecule type" value="Genomic_DNA"/>
</dbReference>
<organism evidence="1 2">
    <name type="scientific">Novosphingobium tardum</name>
    <dbReference type="NCBI Taxonomy" id="1538021"/>
    <lineage>
        <taxon>Bacteria</taxon>
        <taxon>Pseudomonadati</taxon>
        <taxon>Pseudomonadota</taxon>
        <taxon>Alphaproteobacteria</taxon>
        <taxon>Sphingomonadales</taxon>
        <taxon>Sphingomonadaceae</taxon>
        <taxon>Novosphingobium</taxon>
    </lineage>
</organism>
<comment type="caution">
    <text evidence="1">The sequence shown here is derived from an EMBL/GenBank/DDBJ whole genome shotgun (WGS) entry which is preliminary data.</text>
</comment>
<dbReference type="Gene3D" id="2.60.120.620">
    <property type="entry name" value="q2cbj1_9rhob like domain"/>
    <property type="match status" value="1"/>
</dbReference>
<proteinExistence type="predicted"/>
<gene>
    <name evidence="1" type="ORF">ACFO0A_01110</name>
</gene>
<reference evidence="2" key="1">
    <citation type="journal article" date="2019" name="Int. J. Syst. Evol. Microbiol.">
        <title>The Global Catalogue of Microorganisms (GCM) 10K type strain sequencing project: providing services to taxonomists for standard genome sequencing and annotation.</title>
        <authorList>
            <consortium name="The Broad Institute Genomics Platform"/>
            <consortium name="The Broad Institute Genome Sequencing Center for Infectious Disease"/>
            <person name="Wu L."/>
            <person name="Ma J."/>
        </authorList>
    </citation>
    <scope>NUCLEOTIDE SEQUENCE [LARGE SCALE GENOMIC DNA]</scope>
    <source>
        <strain evidence="2">CGMCC 1.12989</strain>
    </source>
</reference>
<dbReference type="RefSeq" id="WP_379537138.1">
    <property type="nucleotide sequence ID" value="NZ_JBHSDR010000003.1"/>
</dbReference>
<keyword evidence="1" id="KW-0560">Oxidoreductase</keyword>
<evidence type="ECO:0000313" key="2">
    <source>
        <dbReference type="Proteomes" id="UP001595828"/>
    </source>
</evidence>
<dbReference type="Proteomes" id="UP001595828">
    <property type="component" value="Unassembled WGS sequence"/>
</dbReference>
<dbReference type="Pfam" id="PF05721">
    <property type="entry name" value="PhyH"/>
    <property type="match status" value="1"/>
</dbReference>
<dbReference type="GO" id="GO:0051213">
    <property type="term" value="F:dioxygenase activity"/>
    <property type="evidence" value="ECO:0007669"/>
    <property type="project" value="UniProtKB-KW"/>
</dbReference>
<keyword evidence="1" id="KW-0223">Dioxygenase</keyword>
<dbReference type="SUPFAM" id="SSF51197">
    <property type="entry name" value="Clavaminate synthase-like"/>
    <property type="match status" value="1"/>
</dbReference>
<accession>A0ABV8RK65</accession>
<name>A0ABV8RK65_9SPHN</name>
<keyword evidence="2" id="KW-1185">Reference proteome</keyword>
<evidence type="ECO:0000313" key="1">
    <source>
        <dbReference type="EMBL" id="MFC4293649.1"/>
    </source>
</evidence>